<feature type="domain" description="Amphi-Trp" evidence="1">
    <location>
        <begin position="22"/>
        <end position="95"/>
    </location>
</feature>
<dbReference type="Pfam" id="PF20068">
    <property type="entry name" value="Amphi-Trp"/>
    <property type="match status" value="1"/>
</dbReference>
<reference evidence="2 3" key="1">
    <citation type="journal article" date="2014" name="Int. J. Syst. Evol. Microbiol.">
        <title>Complete genome sequence of Corynebacterium casei LMG S-19264T (=DSM 44701T), isolated from a smear-ripened cheese.</title>
        <authorList>
            <consortium name="US DOE Joint Genome Institute (JGI-PGF)"/>
            <person name="Walter F."/>
            <person name="Albersmeier A."/>
            <person name="Kalinowski J."/>
            <person name="Ruckert C."/>
        </authorList>
    </citation>
    <scope>NUCLEOTIDE SEQUENCE [LARGE SCALE GENOMIC DNA]</scope>
    <source>
        <strain evidence="2 3">IBRC-M 10912</strain>
    </source>
</reference>
<dbReference type="Proteomes" id="UP001595821">
    <property type="component" value="Unassembled WGS sequence"/>
</dbReference>
<gene>
    <name evidence="2" type="ORF">ACFOZ7_07165</name>
</gene>
<proteinExistence type="predicted"/>
<dbReference type="InterPro" id="IPR027598">
    <property type="entry name" value="Amphi-Trp_dom"/>
</dbReference>
<dbReference type="RefSeq" id="WP_246966372.1">
    <property type="nucleotide sequence ID" value="NZ_CP095397.1"/>
</dbReference>
<dbReference type="GeneID" id="71854286"/>
<accession>A0ABD5NXW4</accession>
<name>A0ABD5NXW4_9EURY</name>
<evidence type="ECO:0000313" key="2">
    <source>
        <dbReference type="EMBL" id="MFC4246778.1"/>
    </source>
</evidence>
<sequence>MADDVNLPDDRSRERRTITDGFFEREVYLSRAETAAFLRDLADSIDDGTTLTISSADWEIPFEYGEPIEVEVEFAERRTRELEIELEFTEPEGGGDLSVE</sequence>
<protein>
    <submittedName>
        <fullName evidence="2">Amphi-Trp domain-containing protein</fullName>
    </submittedName>
</protein>
<dbReference type="EMBL" id="JBHSDJ010000016">
    <property type="protein sequence ID" value="MFC4246778.1"/>
    <property type="molecule type" value="Genomic_DNA"/>
</dbReference>
<dbReference type="AlphaFoldDB" id="A0ABD5NXW4"/>
<organism evidence="2 3">
    <name type="scientific">Natribaculum luteum</name>
    <dbReference type="NCBI Taxonomy" id="1586232"/>
    <lineage>
        <taxon>Archaea</taxon>
        <taxon>Methanobacteriati</taxon>
        <taxon>Methanobacteriota</taxon>
        <taxon>Stenosarchaea group</taxon>
        <taxon>Halobacteria</taxon>
        <taxon>Halobacteriales</taxon>
        <taxon>Natrialbaceae</taxon>
        <taxon>Natribaculum</taxon>
    </lineage>
</organism>
<evidence type="ECO:0000313" key="3">
    <source>
        <dbReference type="Proteomes" id="UP001595821"/>
    </source>
</evidence>
<comment type="caution">
    <text evidence="2">The sequence shown here is derived from an EMBL/GenBank/DDBJ whole genome shotgun (WGS) entry which is preliminary data.</text>
</comment>
<evidence type="ECO:0000259" key="1">
    <source>
        <dbReference type="Pfam" id="PF20068"/>
    </source>
</evidence>
<dbReference type="NCBIfam" id="TIGR04354">
    <property type="entry name" value="amphi-Trp"/>
    <property type="match status" value="1"/>
</dbReference>